<feature type="coiled-coil region" evidence="1">
    <location>
        <begin position="48"/>
        <end position="75"/>
    </location>
</feature>
<protein>
    <submittedName>
        <fullName evidence="2">Uncharacterized protein</fullName>
    </submittedName>
</protein>
<dbReference type="EMBL" id="BMKN01000002">
    <property type="protein sequence ID" value="GGE57989.1"/>
    <property type="molecule type" value="Genomic_DNA"/>
</dbReference>
<keyword evidence="1" id="KW-0175">Coiled coil</keyword>
<keyword evidence="3" id="KW-1185">Reference proteome</keyword>
<dbReference type="Proteomes" id="UP000606730">
    <property type="component" value="Unassembled WGS sequence"/>
</dbReference>
<reference evidence="2" key="1">
    <citation type="journal article" date="2014" name="Int. J. Syst. Evol. Microbiol.">
        <title>Complete genome sequence of Corynebacterium casei LMG S-19264T (=DSM 44701T), isolated from a smear-ripened cheese.</title>
        <authorList>
            <consortium name="US DOE Joint Genome Institute (JGI-PGF)"/>
            <person name="Walter F."/>
            <person name="Albersmeier A."/>
            <person name="Kalinowski J."/>
            <person name="Ruckert C."/>
        </authorList>
    </citation>
    <scope>NUCLEOTIDE SEQUENCE</scope>
    <source>
        <strain evidence="2">CGMCC 1.16012</strain>
    </source>
</reference>
<reference evidence="2" key="2">
    <citation type="submission" date="2020-09" db="EMBL/GenBank/DDBJ databases">
        <authorList>
            <person name="Sun Q."/>
            <person name="Zhou Y."/>
        </authorList>
    </citation>
    <scope>NUCLEOTIDE SEQUENCE</scope>
    <source>
        <strain evidence="2">CGMCC 1.16012</strain>
    </source>
</reference>
<accession>A0A917AKE3</accession>
<name>A0A917AKE3_9RHOB</name>
<comment type="caution">
    <text evidence="2">The sequence shown here is derived from an EMBL/GenBank/DDBJ whole genome shotgun (WGS) entry which is preliminary data.</text>
</comment>
<sequence length="246" mass="27456">MSEMTVDEEIDAIVDKLIGPQDDSVPTTLLGGAGRRLDVSKQNFHESKEEFNLEKEAVEAVIKNLESAISRLVLEKGNMSKNQMLERLSAAINTRAVRVVGRQRAETSVDLALSNVAQSGFSHVSLMVMAQAVYLYNDRLKELLDQEERFWSVAHRPPNHYARTIALRLARLYAKHKRKKPTYGAARDGGHPSTEFGRALEEIYEVLGITASVHNQAKWAISQLTEEDINPPANALGLLNYMSLKS</sequence>
<organism evidence="2 3">
    <name type="scientific">Actibacterium pelagium</name>
    <dbReference type="NCBI Taxonomy" id="2029103"/>
    <lineage>
        <taxon>Bacteria</taxon>
        <taxon>Pseudomonadati</taxon>
        <taxon>Pseudomonadota</taxon>
        <taxon>Alphaproteobacteria</taxon>
        <taxon>Rhodobacterales</taxon>
        <taxon>Roseobacteraceae</taxon>
        <taxon>Actibacterium</taxon>
    </lineage>
</organism>
<dbReference type="AlphaFoldDB" id="A0A917AKE3"/>
<dbReference type="OrthoDB" id="7744954at2"/>
<evidence type="ECO:0000313" key="3">
    <source>
        <dbReference type="Proteomes" id="UP000606730"/>
    </source>
</evidence>
<proteinExistence type="predicted"/>
<dbReference type="RefSeq" id="WP_143226519.1">
    <property type="nucleotide sequence ID" value="NZ_BMKN01000002.1"/>
</dbReference>
<gene>
    <name evidence="2" type="ORF">GCM10011517_27240</name>
</gene>
<evidence type="ECO:0000256" key="1">
    <source>
        <dbReference type="SAM" id="Coils"/>
    </source>
</evidence>
<evidence type="ECO:0000313" key="2">
    <source>
        <dbReference type="EMBL" id="GGE57989.1"/>
    </source>
</evidence>